<dbReference type="FunFam" id="1.10.8.720:FF:000003">
    <property type="entry name" value="Cytoplasmic dynein heavy chain 2"/>
    <property type="match status" value="1"/>
</dbReference>
<evidence type="ECO:0000256" key="9">
    <source>
        <dbReference type="ARBA" id="ARBA00022840"/>
    </source>
</evidence>
<dbReference type="FunFam" id="1.10.472.130:FF:000002">
    <property type="entry name" value="Cytoplasmic dynein heavy chain 1"/>
    <property type="match status" value="1"/>
</dbReference>
<reference evidence="16" key="1">
    <citation type="submission" date="2023-07" db="EMBL/GenBank/DDBJ databases">
        <title>Chromosome-level genome assembly of Artemia franciscana.</title>
        <authorList>
            <person name="Jo E."/>
        </authorList>
    </citation>
    <scope>NUCLEOTIDE SEQUENCE</scope>
    <source>
        <tissue evidence="16">Whole body</tissue>
    </source>
</reference>
<dbReference type="FunFam" id="3.40.50.300:FF:000517">
    <property type="entry name" value="Cytoplasmic dynein heavy chain 1"/>
    <property type="match status" value="1"/>
</dbReference>
<dbReference type="Pfam" id="PF12774">
    <property type="entry name" value="AAA_6"/>
    <property type="match status" value="2"/>
</dbReference>
<dbReference type="FunFam" id="3.10.490.20:FF:000004">
    <property type="entry name" value="Cytoplasmic dynein heavy chain 2"/>
    <property type="match status" value="1"/>
</dbReference>
<dbReference type="GO" id="GO:0051959">
    <property type="term" value="F:dynein light intermediate chain binding"/>
    <property type="evidence" value="ECO:0007669"/>
    <property type="project" value="InterPro"/>
</dbReference>
<dbReference type="GO" id="GO:0005858">
    <property type="term" value="C:axonemal dynein complex"/>
    <property type="evidence" value="ECO:0007669"/>
    <property type="project" value="TreeGrafter"/>
</dbReference>
<evidence type="ECO:0000256" key="3">
    <source>
        <dbReference type="ARBA" id="ARBA00011655"/>
    </source>
</evidence>
<dbReference type="CDD" id="cd00009">
    <property type="entry name" value="AAA"/>
    <property type="match status" value="2"/>
</dbReference>
<dbReference type="GO" id="GO:0045505">
    <property type="term" value="F:dynein intermediate chain binding"/>
    <property type="evidence" value="ECO:0007669"/>
    <property type="project" value="InterPro"/>
</dbReference>
<evidence type="ECO:0000256" key="12">
    <source>
        <dbReference type="ARBA" id="ARBA00023175"/>
    </source>
</evidence>
<dbReference type="Pfam" id="PF12781">
    <property type="entry name" value="AAA_9"/>
    <property type="match status" value="1"/>
</dbReference>
<keyword evidence="6" id="KW-0493">Microtubule</keyword>
<evidence type="ECO:0000256" key="14">
    <source>
        <dbReference type="SAM" id="Coils"/>
    </source>
</evidence>
<dbReference type="InterPro" id="IPR035706">
    <property type="entry name" value="AAA_9"/>
</dbReference>
<gene>
    <name evidence="16" type="ORF">QYM36_002631</name>
</gene>
<feature type="domain" description="AAA+ ATPase" evidence="15">
    <location>
        <begin position="940"/>
        <end position="1106"/>
    </location>
</feature>
<evidence type="ECO:0000256" key="13">
    <source>
        <dbReference type="ARBA" id="ARBA00023212"/>
    </source>
</evidence>
<dbReference type="FunFam" id="3.40.50.300:FF:001956">
    <property type="entry name" value="Dynein cytoplasmic 1 heavy chain 1"/>
    <property type="match status" value="1"/>
</dbReference>
<evidence type="ECO:0000256" key="4">
    <source>
        <dbReference type="ARBA" id="ARBA00022197"/>
    </source>
</evidence>
<dbReference type="GO" id="GO:0005874">
    <property type="term" value="C:microtubule"/>
    <property type="evidence" value="ECO:0007669"/>
    <property type="project" value="UniProtKB-KW"/>
</dbReference>
<dbReference type="Gene3D" id="1.20.920.30">
    <property type="match status" value="1"/>
</dbReference>
<dbReference type="Pfam" id="PF22597">
    <property type="entry name" value="DYN_lid"/>
    <property type="match status" value="1"/>
</dbReference>
<comment type="similarity">
    <text evidence="2">Belongs to the dynein heavy chain family.</text>
</comment>
<dbReference type="InterPro" id="IPR041466">
    <property type="entry name" value="Dynein_AAA5_ext"/>
</dbReference>
<dbReference type="Gene3D" id="1.10.8.720">
    <property type="entry name" value="Region D6 of dynein motor"/>
    <property type="match status" value="1"/>
</dbReference>
<evidence type="ECO:0000256" key="1">
    <source>
        <dbReference type="ARBA" id="ARBA00004245"/>
    </source>
</evidence>
<comment type="caution">
    <text evidence="16">The sequence shown here is derived from an EMBL/GenBank/DDBJ whole genome shotgun (WGS) entry which is preliminary data.</text>
</comment>
<dbReference type="InterPro" id="IPR041658">
    <property type="entry name" value="AAA_lid_11"/>
</dbReference>
<keyword evidence="12" id="KW-0505">Motor protein</keyword>
<dbReference type="Gene3D" id="3.40.50.300">
    <property type="entry name" value="P-loop containing nucleotide triphosphate hydrolases"/>
    <property type="match status" value="5"/>
</dbReference>
<keyword evidence="13" id="KW-0206">Cytoskeleton</keyword>
<dbReference type="SUPFAM" id="SSF52540">
    <property type="entry name" value="P-loop containing nucleoside triphosphate hydrolases"/>
    <property type="match status" value="4"/>
</dbReference>
<dbReference type="InterPro" id="IPR004273">
    <property type="entry name" value="Dynein_heavy_D6_P-loop"/>
</dbReference>
<feature type="domain" description="AAA+ ATPase" evidence="15">
    <location>
        <begin position="1"/>
        <end position="147"/>
    </location>
</feature>
<dbReference type="InterPro" id="IPR027417">
    <property type="entry name" value="P-loop_NTPase"/>
</dbReference>
<dbReference type="InterPro" id="IPR041228">
    <property type="entry name" value="Dynein_C"/>
</dbReference>
<feature type="domain" description="AAA+ ATPase" evidence="15">
    <location>
        <begin position="595"/>
        <end position="748"/>
    </location>
</feature>
<dbReference type="FunFam" id="3.40.50.300:FF:000373">
    <property type="entry name" value="Cytoplasmic dynein heavy chain 2"/>
    <property type="match status" value="1"/>
</dbReference>
<dbReference type="GO" id="GO:0008569">
    <property type="term" value="F:minus-end-directed microtubule motor activity"/>
    <property type="evidence" value="ECO:0007669"/>
    <property type="project" value="InterPro"/>
</dbReference>
<evidence type="ECO:0000256" key="2">
    <source>
        <dbReference type="ARBA" id="ARBA00008887"/>
    </source>
</evidence>
<dbReference type="Pfam" id="PF12777">
    <property type="entry name" value="MT"/>
    <property type="match status" value="1"/>
</dbReference>
<keyword evidence="17" id="KW-1185">Reference proteome</keyword>
<dbReference type="Pfam" id="PF18198">
    <property type="entry name" value="AAA_lid_11"/>
    <property type="match status" value="1"/>
</dbReference>
<evidence type="ECO:0000256" key="11">
    <source>
        <dbReference type="ARBA" id="ARBA00023054"/>
    </source>
</evidence>
<evidence type="ECO:0000256" key="6">
    <source>
        <dbReference type="ARBA" id="ARBA00022701"/>
    </source>
</evidence>
<dbReference type="Pfam" id="PF18199">
    <property type="entry name" value="Dynein_C"/>
    <property type="match status" value="1"/>
</dbReference>
<evidence type="ECO:0000256" key="8">
    <source>
        <dbReference type="ARBA" id="ARBA00022741"/>
    </source>
</evidence>
<keyword evidence="8" id="KW-0547">Nucleotide-binding</keyword>
<dbReference type="InterPro" id="IPR043160">
    <property type="entry name" value="Dynein_C_barrel"/>
</dbReference>
<dbReference type="GO" id="GO:0007018">
    <property type="term" value="P:microtubule-based movement"/>
    <property type="evidence" value="ECO:0007669"/>
    <property type="project" value="InterPro"/>
</dbReference>
<evidence type="ECO:0000313" key="17">
    <source>
        <dbReference type="Proteomes" id="UP001187531"/>
    </source>
</evidence>
<dbReference type="Pfam" id="PF03028">
    <property type="entry name" value="Dynein_heavy"/>
    <property type="match status" value="1"/>
</dbReference>
<dbReference type="Pfam" id="PF12780">
    <property type="entry name" value="AAA_8"/>
    <property type="match status" value="1"/>
</dbReference>
<dbReference type="Pfam" id="PF17852">
    <property type="entry name" value="Dynein_AAA_lid"/>
    <property type="match status" value="1"/>
</dbReference>
<dbReference type="GO" id="GO:0005524">
    <property type="term" value="F:ATP binding"/>
    <property type="evidence" value="ECO:0007669"/>
    <property type="project" value="UniProtKB-KW"/>
</dbReference>
<dbReference type="PANTHER" id="PTHR46532">
    <property type="entry name" value="MALE FERTILITY FACTOR KL5"/>
    <property type="match status" value="1"/>
</dbReference>
<dbReference type="PANTHER" id="PTHR46532:SF13">
    <property type="entry name" value="CYTOPLASMIC DYNEIN 1 HEAVY CHAIN 1"/>
    <property type="match status" value="1"/>
</dbReference>
<proteinExistence type="inferred from homology"/>
<feature type="coiled-coil region" evidence="14">
    <location>
        <begin position="1188"/>
        <end position="1281"/>
    </location>
</feature>
<dbReference type="InterPro" id="IPR054354">
    <property type="entry name" value="DYNC2H1-like_lid"/>
</dbReference>
<feature type="non-terminal residue" evidence="16">
    <location>
        <position position="1"/>
    </location>
</feature>
<keyword evidence="11 14" id="KW-0175">Coiled coil</keyword>
<dbReference type="Pfam" id="PF12775">
    <property type="entry name" value="AAA_7"/>
    <property type="match status" value="1"/>
</dbReference>
<dbReference type="Gene3D" id="1.10.472.130">
    <property type="match status" value="1"/>
</dbReference>
<dbReference type="SMART" id="SM00382">
    <property type="entry name" value="AAA"/>
    <property type="match status" value="4"/>
</dbReference>
<evidence type="ECO:0000256" key="10">
    <source>
        <dbReference type="ARBA" id="ARBA00023017"/>
    </source>
</evidence>
<keyword evidence="7" id="KW-0677">Repeat</keyword>
<comment type="subunit">
    <text evidence="3">Consists of at least two heavy chains and a number of intermediate and light chains.</text>
</comment>
<dbReference type="InterPro" id="IPR026983">
    <property type="entry name" value="DHC"/>
</dbReference>
<dbReference type="InterPro" id="IPR024317">
    <property type="entry name" value="Dynein_heavy_chain_D4_dom"/>
</dbReference>
<feature type="domain" description="AAA+ ATPase" evidence="15">
    <location>
        <begin position="231"/>
        <end position="382"/>
    </location>
</feature>
<organism evidence="16 17">
    <name type="scientific">Artemia franciscana</name>
    <name type="common">Brine shrimp</name>
    <name type="synonym">Artemia sanfranciscana</name>
    <dbReference type="NCBI Taxonomy" id="6661"/>
    <lineage>
        <taxon>Eukaryota</taxon>
        <taxon>Metazoa</taxon>
        <taxon>Ecdysozoa</taxon>
        <taxon>Arthropoda</taxon>
        <taxon>Crustacea</taxon>
        <taxon>Branchiopoda</taxon>
        <taxon>Anostraca</taxon>
        <taxon>Artemiidae</taxon>
        <taxon>Artemia</taxon>
    </lineage>
</organism>
<dbReference type="EMBL" id="JAVRJZ010000005">
    <property type="protein sequence ID" value="KAK2722142.1"/>
    <property type="molecule type" value="Genomic_DNA"/>
</dbReference>
<name>A0AA88L9J5_ARTSF</name>
<evidence type="ECO:0000259" key="15">
    <source>
        <dbReference type="SMART" id="SM00382"/>
    </source>
</evidence>
<dbReference type="FunFam" id="1.10.8.1220:FF:000002">
    <property type="entry name" value="cytoplasmic dynein 1 heavy chain 1-like"/>
    <property type="match status" value="1"/>
</dbReference>
<keyword evidence="10" id="KW-0243">Dynein</keyword>
<dbReference type="Gene3D" id="6.10.140.1060">
    <property type="match status" value="1"/>
</dbReference>
<evidence type="ECO:0000313" key="16">
    <source>
        <dbReference type="EMBL" id="KAK2722142.1"/>
    </source>
</evidence>
<dbReference type="InterPro" id="IPR042219">
    <property type="entry name" value="AAA_lid_11_sf"/>
</dbReference>
<dbReference type="Gene3D" id="1.20.920.20">
    <property type="match status" value="1"/>
</dbReference>
<dbReference type="Proteomes" id="UP001187531">
    <property type="component" value="Unassembled WGS sequence"/>
</dbReference>
<dbReference type="FunFam" id="3.40.50.300:FF:000122">
    <property type="entry name" value="Cytoplasmic dynein 1 heavy chain"/>
    <property type="match status" value="1"/>
</dbReference>
<evidence type="ECO:0000256" key="5">
    <source>
        <dbReference type="ARBA" id="ARBA00022490"/>
    </source>
</evidence>
<protein>
    <recommendedName>
        <fullName evidence="4">Dynein heavy chain, cytoplasmic</fullName>
    </recommendedName>
</protein>
<dbReference type="Gene3D" id="1.20.1270.280">
    <property type="match status" value="1"/>
</dbReference>
<comment type="subcellular location">
    <subcellularLocation>
        <location evidence="1">Cytoplasm</location>
        <location evidence="1">Cytoskeleton</location>
    </subcellularLocation>
</comment>
<dbReference type="FunFam" id="1.20.920.20:FF:000002">
    <property type="entry name" value="Cytoplasmic dynein 1 heavy chain"/>
    <property type="match status" value="1"/>
</dbReference>
<dbReference type="InterPro" id="IPR035699">
    <property type="entry name" value="AAA_6"/>
</dbReference>
<accession>A0AA88L9J5</accession>
<keyword evidence="9" id="KW-0067">ATP-binding</keyword>
<dbReference type="Gene3D" id="1.10.8.1220">
    <property type="match status" value="1"/>
</dbReference>
<dbReference type="InterPro" id="IPR003593">
    <property type="entry name" value="AAA+_ATPase"/>
</dbReference>
<dbReference type="FunFam" id="1.20.920.30:FF:000001">
    <property type="entry name" value="Cytoplasmic dynein heavy chain 1"/>
    <property type="match status" value="1"/>
</dbReference>
<dbReference type="Gene3D" id="3.10.490.20">
    <property type="match status" value="1"/>
</dbReference>
<sequence length="2637" mass="299165">PAGTGKTESVKALGHQLGRFVLVFNCDETFDFQAMGRIFTGLCQVGAWGCFDEFNRLEERMLSAVSQQIQTIQEALKSQKDSKKESDSKLCEEQLSNQSHYDFGLRALKSVLVSAGNVKRDLVAKIKNEMTSRDETADEGTIAKNLPEQEILIRSVFESVVPKLVADDIPLLFSLLADVFPGVVYNSAEMSGLKTEIRKVCKEQYLVCGEQEEIGFDWMEKVLQLFQISQLNHGLMMVGPSGSGKSTAWRVLLNALERLEGTEGVSHVIDPKAISKEALYGVLDPNTREWTDGLFTHILRKIIDNVRGEIHKRHWIIFDGDVDPEWVENLNSVLDDNKLLTLPNGERLAIPPNVRIMFEVQDLRYATLATVSRCGMVWFSETVVLPEMVFEQYLNRLRHVPLDEGEEDLKSSTADASVSPTLRVQREVASILQQYFGSDGLVLRCLDYAERLDHIMEFTKLRALDSLFSMLNQSVRRILQYNGTHPDFPMAPDQLERYVPKALLTGLIWSFSGDGRLKVREEMGDFIRSVTTIPLPPPNQPIIDFEVTLGGEWQSWASKVPQIEIETHKVGAPDIVVPTIDTVRHEGLLYTWLADHKPLVLCGPPGSGKTMTLFAALRSLPDMDVVGLNFSSATTPELLMKTFDHYCEYRKTPNGTILAPIQLGKWLVLFCDEINLPDLDKYGTQRVISFLRQMVEQGGFWRSTSSGEQHWVKLERIQFVGACNPPTDPGRKPLTQRFLRHAPVIYVDYPGETSLKQIYGTFNRAMLRLVPSLRPFADPLTNAMVEFYLLSQERFTQDLQPHYVYSPRELTRWVRGICEAVRPLEGVTLEALVRLYIHEALRLFHDRLVEDSERKWTNENIDMVALKHFPTVKRDEAMARPILYSNWLSKFYVPVDGEELRNYVKARLKVFYEEELDVPLVLFDEVLDHVLRIDRIFRQPQGHLLLIGVSGAGKTTLSRFVAWLNGLSVFQIKVHNKYTAADFDEDLRQVLRRSGCRGEKIAFIMDESNVLDSGFLERMNTLLANGEVPGLFENDEYTTLMTQCKEGAQREGLMLDSSEELYKWFTQQVMRNLHVVFTMNPSSDGLRDRAATSPALFNRCVLNWFGDWSDTALFQVGKEFTVKVDLDRPLWHAPSTSPLVSPNLSVASNHREAVINATVFVHQTLKKAATRLAKKSGYQMTITPRHYLDFIQQLVKLHSEKLAELEEHQLHLNVGLGKIAETVEQVEDMQKSLAVKKQELQAKNEAANAKLKQMVQDQNEAEQKKQQSEEIQRALEKQLADIAVKSKDVMSELSQVEPAVVEAQQAVKGIKKQNLVEMQRMANPPAMVKVALESICLLLGEATTDWKTIRSIINRDNFIPMIVNFSTEDVSDDIRDKMKAKYLSNPDYNYEKINRASVACGPLVKWAIAQLSYADILKKVEPLRNELKGFQEQAEENRKRGEEMKALVNHLEKSISSYKEEYALLIAQAQAIKTDLENVQGKVDRSINLLASLSIEKERWEATSETFRAQMNTIVGDVLLSAAFLSYGGYFDQQYRQTLFKRWCDHLTLAGIPYRTDLARTEYLSTPDEKLRWQSNALPNDDLCVENAIMIKRFNRYPLIIDPSGQATEFILNEYKDRKITRTSFLDDAFRKNLESALRFGNPLLVQDVENYDPILNAVLNRELRRTGGRVLISLGGQDIDFSPAFTIFLSTRDPSVQFSPDLCSRVTFVNFTVTRGSLQTQCLNAVLKAERSDIDQKRSDLMKLQGEYKLRLRHLEKSLLHALNDTKGRILDDNTVITSLETLKHEAAEISSKVVETDRIIAEIETVSQQYLPLAQACSSIYFTMESLPQIHYLYQYSLQFFLDIYNCVLHSNPRLQGVTDYNQRLSIVSYDLFQLTFERLARGMLHIDRLTLALLLIRIYLKGSGIEANLEAEFDYFLHGNQEVGHVADHLEAAAILSQKFMPFKSLPDKISKLGNEFDSWIKHPTPEVVVPILWSSDKPIPPQKETMFKLLLIQAFRNDRIVACAHEVVKTIMGESFLGSGEREVNLAEMLESQVKPSSPILLCSVPGYDASGRVEEIAAERGAPLTSIAMGSAEGFTESEKAINSAVKLGRWVMLKNVHLAPSWLMQLEKRLHAMQPQPNFRLFLTMEISPKIPVNLLRQGHILVFEPPPGVKANLTRTFNTIPASRIMRAPNERARLYFLLAWLHAIIQERLRYTPLGWAKKYEFNEADLKVACDTLDTWIDQAASGRTNLSPERVPWEALIRLLSQSIYGGKIDNDFDQRLLVTFLNQLFTPKSFEADFSLVASEGINMPEGIRREQYVDWIHSLPDIQTPSWLGLSNDAEKILLISRGNNMLSKLLKMQSLDEDDVEDGVEDMIAASDSSKPSWMTSISQVANSWLNLLPKGLTPLRKTADSIKDPMFRYFEREVNTGARLLNSIRHDLQDVLAICKLEKKQTNYLRQLLSDLIKGIVPSSWKKYTAPKGVTVAQWMTDFNNRVRQLSSVIQAFSTGGANELRMIRVWIGGLFNPEAWLTATRQCAAQANGWSLDDLALEVELDEDDGFIVTGLKLQGAVSSDNKLRLTNEILTDIPIVTLKWIKSSTATKDDTKLCLPVYLNGTRQELLFTVDLSLESMGDARFFSERGVAVIASTALD</sequence>
<dbReference type="InterPro" id="IPR024743">
    <property type="entry name" value="Dynein_HC_stalk"/>
</dbReference>
<dbReference type="FunFam" id="1.20.1270.280:FF:000004">
    <property type="entry name" value="Cytoplasmic dynein heavy chain 2"/>
    <property type="match status" value="1"/>
</dbReference>
<evidence type="ECO:0000256" key="7">
    <source>
        <dbReference type="ARBA" id="ARBA00022737"/>
    </source>
</evidence>
<keyword evidence="5" id="KW-0963">Cytoplasm</keyword>